<dbReference type="GO" id="GO:0005886">
    <property type="term" value="C:plasma membrane"/>
    <property type="evidence" value="ECO:0007669"/>
    <property type="project" value="UniProtKB-SubCell"/>
</dbReference>
<keyword evidence="6" id="KW-0808">Transferase</keyword>
<evidence type="ECO:0000259" key="18">
    <source>
        <dbReference type="PROSITE" id="PS50110"/>
    </source>
</evidence>
<feature type="modified residue" description="4-aspartylphosphate" evidence="14">
    <location>
        <position position="1294"/>
    </location>
</feature>
<evidence type="ECO:0000256" key="7">
    <source>
        <dbReference type="ARBA" id="ARBA00022692"/>
    </source>
</evidence>
<keyword evidence="8" id="KW-0547">Nucleotide-binding</keyword>
<dbReference type="Gene3D" id="1.10.287.130">
    <property type="match status" value="1"/>
</dbReference>
<keyword evidence="16" id="KW-0732">Signal</keyword>
<keyword evidence="11" id="KW-1133">Transmembrane helix</keyword>
<gene>
    <name evidence="19" type="ORF">RM544_13165</name>
</gene>
<dbReference type="InterPro" id="IPR005467">
    <property type="entry name" value="His_kinase_dom"/>
</dbReference>
<dbReference type="PROSITE" id="PS50109">
    <property type="entry name" value="HIS_KIN"/>
    <property type="match status" value="1"/>
</dbReference>
<dbReference type="InterPro" id="IPR001789">
    <property type="entry name" value="Sig_transdc_resp-reg_receiver"/>
</dbReference>
<keyword evidence="15" id="KW-0175">Coiled coil</keyword>
<dbReference type="Pfam" id="PF07495">
    <property type="entry name" value="Y_Y_Y"/>
    <property type="match status" value="1"/>
</dbReference>
<dbReference type="FunFam" id="3.30.565.10:FF:000078">
    <property type="entry name" value="Two-component sensor histidine kinase"/>
    <property type="match status" value="1"/>
</dbReference>
<feature type="signal peptide" evidence="16">
    <location>
        <begin position="1"/>
        <end position="22"/>
    </location>
</feature>
<evidence type="ECO:0000256" key="12">
    <source>
        <dbReference type="ARBA" id="ARBA00023012"/>
    </source>
</evidence>
<dbReference type="SUPFAM" id="SSF52172">
    <property type="entry name" value="CheY-like"/>
    <property type="match status" value="1"/>
</dbReference>
<keyword evidence="12" id="KW-0902">Two-component regulatory system</keyword>
<dbReference type="InterPro" id="IPR011123">
    <property type="entry name" value="Y_Y_Y"/>
</dbReference>
<evidence type="ECO:0000313" key="19">
    <source>
        <dbReference type="EMBL" id="MDT0583492.1"/>
    </source>
</evidence>
<comment type="caution">
    <text evidence="19">The sequence shown here is derived from an EMBL/GenBank/DDBJ whole genome shotgun (WGS) entry which is preliminary data.</text>
</comment>
<feature type="domain" description="Histidine kinase" evidence="17">
    <location>
        <begin position="877"/>
        <end position="1093"/>
    </location>
</feature>
<evidence type="ECO:0000256" key="15">
    <source>
        <dbReference type="SAM" id="Coils"/>
    </source>
</evidence>
<evidence type="ECO:0000256" key="16">
    <source>
        <dbReference type="SAM" id="SignalP"/>
    </source>
</evidence>
<evidence type="ECO:0000256" key="10">
    <source>
        <dbReference type="ARBA" id="ARBA00022840"/>
    </source>
</evidence>
<dbReference type="Proteomes" id="UP001249020">
    <property type="component" value="Unassembled WGS sequence"/>
</dbReference>
<dbReference type="EMBL" id="JAVRIE010000005">
    <property type="protein sequence ID" value="MDT0583492.1"/>
    <property type="molecule type" value="Genomic_DNA"/>
</dbReference>
<dbReference type="PANTHER" id="PTHR45339:SF1">
    <property type="entry name" value="HYBRID SIGNAL TRANSDUCTION HISTIDINE KINASE J"/>
    <property type="match status" value="1"/>
</dbReference>
<evidence type="ECO:0000259" key="17">
    <source>
        <dbReference type="PROSITE" id="PS50109"/>
    </source>
</evidence>
<feature type="coiled-coil region" evidence="15">
    <location>
        <begin position="829"/>
        <end position="863"/>
    </location>
</feature>
<dbReference type="PROSITE" id="PS50110">
    <property type="entry name" value="RESPONSE_REGULATORY"/>
    <property type="match status" value="1"/>
</dbReference>
<dbReference type="InterPro" id="IPR036890">
    <property type="entry name" value="HATPase_C_sf"/>
</dbReference>
<dbReference type="SUPFAM" id="SSF63829">
    <property type="entry name" value="Calcium-dependent phosphotriesterase"/>
    <property type="match status" value="2"/>
</dbReference>
<dbReference type="InterPro" id="IPR003594">
    <property type="entry name" value="HATPase_dom"/>
</dbReference>
<protein>
    <recommendedName>
        <fullName evidence="3">histidine kinase</fullName>
        <ecNumber evidence="3">2.7.13.3</ecNumber>
    </recommendedName>
</protein>
<evidence type="ECO:0000256" key="5">
    <source>
        <dbReference type="ARBA" id="ARBA00022553"/>
    </source>
</evidence>
<dbReference type="InterPro" id="IPR013783">
    <property type="entry name" value="Ig-like_fold"/>
</dbReference>
<dbReference type="CDD" id="cd00082">
    <property type="entry name" value="HisKA"/>
    <property type="match status" value="1"/>
</dbReference>
<dbReference type="SMART" id="SM00387">
    <property type="entry name" value="HATPase_c"/>
    <property type="match status" value="1"/>
</dbReference>
<name>A0AAW8R514_9ALTE</name>
<sequence>MKRTLFVSSVFALVGFPSIATADDHFYDRLNHDMSFTTLDQRHELSGPVINDIEQDDQGFIWIATQKGLNRYDGKKVVSYLPDRDDPNSLPDFFVEDILSDSEGRLWIVSLSGVSLYLPEVDSFYNFDLPEKYQFSQPPKFRIAAQINDNQLWFGTDNGIAVFDIKQSQFIDMIDTRDGLGAKDILDIVVDKSDNVWVGTNQGGLSYLAKGATSFQTFNPSTPIALQTDQVTAIMVDTQSRTWLGSENSGLFIFDSEIGVVQHFIRNDQDTNSLCSNSVADIFQDDQGEIFVATDKGLCVWNEAKDRFIQHTHKDTRASSLLDDRVLNLFQDEGGVLWIGTREGINKWNRAISKFQLVNSKTSIGESITSDLIMSFAEDKSGNLYVGTYGDGVDVIDVTTSEVTNIAAMPGVEGALQDGRITTVLVDSQENLWVGTFMSGLHLRKKDSDKFSVFANDPNDSATLSSDTISSILEMGNGNLAVGTYGGGLNILTNAGDIVRYLHDPNDPSSLSNDQITHLAHGDNNTLWIATLGGGLNCLDLDTKEFMRIPLESNNILSVLSTDDAIWFTTNNLGVGRIDKKEVESREFTARYIGQKQGLSTNLTYGVLSDDKGYIWLSSDKGLSVIDYAEDKILNFTINHGLQGKDFNNTAFYKSDSGRLFFGGNNGFNTFLGDTIPINNYKPRMALTQFNLFNESIPIHRVFNSEGSIELDHNETFFDFSFAALDFTKPENNLYQYRLKGTSSDWIDLDNSNKVNFSNLTDGSYVYEVRGSNNDGIWSDDILEVPVLVNPPFYRSTLAYLVYFWLLVFISYRLFTNSQRKKLQQIARRLDLEREVKVRTKELENANEQLAFAIEETNSAKELALKAAQAKSNFLAIMSHEIRTPMNSIIGMSELLLTSKLSDNQKRYATAVSRAGESLLQLINDILDLSKIEADKIELEHHEFDFHSLVEELLFLFSVRASEKELELAYEISPDCPRNIMGDAHRIRQVLSNLLSNAIKFTSKGSIIVRACVENGEIKITVTDTGIGIEKEHFDKIFKEFQQADSTTTRNFGGTGLGLSITRKIIDQMGAKISVESTVGKGTSFYVYLPIELNKRSTIEAVNNEQIITKPLFVIAENHVVREMMRSICLRLGVELSVISIEELRNSIEPIYQSLVFIDHSDFLSNRAFISTTLDNTDYCVLLRTTEKAEAVNEFKLRRIEKPARLDHVREEILYANGLSEGGNEDAFDDEESALTEDNSRFSASILLVEDVIANQDVAVTMLEMFGCEVDVAGNGQIAVDMTQKRRYDLVFMDLHMPVMDGLTATCIIRENEKSSSQDGPVPIVALTAGIFEEEKGLCLEIGMTDFMLKPFAASQLFDMMAIHIPEKQIRINPVDMNVPAAANKTLEVDRWIDAKAVAAIQEIEARTGKKLYLKVADSFRTVMKEQMPALLDACKENDRSSAMELAHAMKSLSGNVGTMAFTELLLSIEIAAKSNQVIDDIDALNELEVVYDNSLRSLEALIEKMYD</sequence>
<keyword evidence="5 14" id="KW-0597">Phosphoprotein</keyword>
<comment type="catalytic activity">
    <reaction evidence="1">
        <text>ATP + protein L-histidine = ADP + protein N-phospho-L-histidine.</text>
        <dbReference type="EC" id="2.7.13.3"/>
    </reaction>
</comment>
<accession>A0AAW8R514</accession>
<dbReference type="SUPFAM" id="SSF47226">
    <property type="entry name" value="Histidine-containing phosphotransfer domain, HPT domain"/>
    <property type="match status" value="1"/>
</dbReference>
<dbReference type="FunFam" id="1.10.287.130:FF:000002">
    <property type="entry name" value="Two-component osmosensing histidine kinase"/>
    <property type="match status" value="1"/>
</dbReference>
<dbReference type="InterPro" id="IPR004358">
    <property type="entry name" value="Sig_transdc_His_kin-like_C"/>
</dbReference>
<dbReference type="SMART" id="SM00388">
    <property type="entry name" value="HisKA"/>
    <property type="match status" value="1"/>
</dbReference>
<dbReference type="CDD" id="cd17546">
    <property type="entry name" value="REC_hyHK_CKI1_RcsC-like"/>
    <property type="match status" value="1"/>
</dbReference>
<dbReference type="GO" id="GO:0000155">
    <property type="term" value="F:phosphorelay sensor kinase activity"/>
    <property type="evidence" value="ECO:0007669"/>
    <property type="project" value="InterPro"/>
</dbReference>
<keyword evidence="9" id="KW-0418">Kinase</keyword>
<keyword evidence="13" id="KW-0472">Membrane</keyword>
<evidence type="ECO:0000256" key="3">
    <source>
        <dbReference type="ARBA" id="ARBA00012438"/>
    </source>
</evidence>
<feature type="chain" id="PRO_5043331321" description="histidine kinase" evidence="16">
    <location>
        <begin position="23"/>
        <end position="1508"/>
    </location>
</feature>
<dbReference type="SUPFAM" id="SSF47384">
    <property type="entry name" value="Homodimeric domain of signal transducing histidine kinase"/>
    <property type="match status" value="1"/>
</dbReference>
<dbReference type="SMART" id="SM00448">
    <property type="entry name" value="REC"/>
    <property type="match status" value="1"/>
</dbReference>
<evidence type="ECO:0000256" key="2">
    <source>
        <dbReference type="ARBA" id="ARBA00004651"/>
    </source>
</evidence>
<dbReference type="Gene3D" id="2.130.10.10">
    <property type="entry name" value="YVTN repeat-like/Quinoprotein amine dehydrogenase"/>
    <property type="match status" value="2"/>
</dbReference>
<dbReference type="Pfam" id="PF00512">
    <property type="entry name" value="HisKA"/>
    <property type="match status" value="1"/>
</dbReference>
<dbReference type="InterPro" id="IPR036097">
    <property type="entry name" value="HisK_dim/P_sf"/>
</dbReference>
<dbReference type="SUPFAM" id="SSF69304">
    <property type="entry name" value="Tricorn protease N-terminal domain"/>
    <property type="match status" value="1"/>
</dbReference>
<dbReference type="Pfam" id="PF00072">
    <property type="entry name" value="Response_reg"/>
    <property type="match status" value="1"/>
</dbReference>
<dbReference type="InterPro" id="IPR011006">
    <property type="entry name" value="CheY-like_superfamily"/>
</dbReference>
<evidence type="ECO:0000256" key="11">
    <source>
        <dbReference type="ARBA" id="ARBA00022989"/>
    </source>
</evidence>
<dbReference type="SUPFAM" id="SSF55874">
    <property type="entry name" value="ATPase domain of HSP90 chaperone/DNA topoisomerase II/histidine kinase"/>
    <property type="match status" value="1"/>
</dbReference>
<dbReference type="InterPro" id="IPR003661">
    <property type="entry name" value="HisK_dim/P_dom"/>
</dbReference>
<dbReference type="CDD" id="cd16922">
    <property type="entry name" value="HATPase_EvgS-ArcB-TorS-like"/>
    <property type="match status" value="1"/>
</dbReference>
<keyword evidence="20" id="KW-1185">Reference proteome</keyword>
<evidence type="ECO:0000256" key="8">
    <source>
        <dbReference type="ARBA" id="ARBA00022741"/>
    </source>
</evidence>
<evidence type="ECO:0000313" key="20">
    <source>
        <dbReference type="Proteomes" id="UP001249020"/>
    </source>
</evidence>
<feature type="domain" description="Response regulatory" evidence="18">
    <location>
        <begin position="1245"/>
        <end position="1365"/>
    </location>
</feature>
<dbReference type="Gene3D" id="2.60.40.10">
    <property type="entry name" value="Immunoglobulins"/>
    <property type="match status" value="1"/>
</dbReference>
<evidence type="ECO:0000256" key="9">
    <source>
        <dbReference type="ARBA" id="ARBA00022777"/>
    </source>
</evidence>
<proteinExistence type="predicted"/>
<keyword evidence="7" id="KW-0812">Transmembrane</keyword>
<dbReference type="Gene3D" id="3.40.50.2300">
    <property type="match status" value="1"/>
</dbReference>
<keyword evidence="10 19" id="KW-0067">ATP-binding</keyword>
<keyword evidence="4" id="KW-1003">Cell membrane</keyword>
<dbReference type="InterPro" id="IPR015943">
    <property type="entry name" value="WD40/YVTN_repeat-like_dom_sf"/>
</dbReference>
<dbReference type="EC" id="2.7.13.3" evidence="3"/>
<evidence type="ECO:0000256" key="4">
    <source>
        <dbReference type="ARBA" id="ARBA00022475"/>
    </source>
</evidence>
<comment type="subcellular location">
    <subcellularLocation>
        <location evidence="2">Cell membrane</location>
        <topology evidence="2">Multi-pass membrane protein</topology>
    </subcellularLocation>
</comment>
<dbReference type="PANTHER" id="PTHR45339">
    <property type="entry name" value="HYBRID SIGNAL TRANSDUCTION HISTIDINE KINASE J"/>
    <property type="match status" value="1"/>
</dbReference>
<evidence type="ECO:0000256" key="13">
    <source>
        <dbReference type="ARBA" id="ARBA00023136"/>
    </source>
</evidence>
<evidence type="ECO:0000256" key="14">
    <source>
        <dbReference type="PROSITE-ProRule" id="PRU00169"/>
    </source>
</evidence>
<dbReference type="Gene3D" id="1.20.120.160">
    <property type="entry name" value="HPT domain"/>
    <property type="match status" value="1"/>
</dbReference>
<dbReference type="Pfam" id="PF02518">
    <property type="entry name" value="HATPase_c"/>
    <property type="match status" value="1"/>
</dbReference>
<organism evidence="19 20">
    <name type="scientific">Brumicola blandensis</name>
    <dbReference type="NCBI Taxonomy" id="3075611"/>
    <lineage>
        <taxon>Bacteria</taxon>
        <taxon>Pseudomonadati</taxon>
        <taxon>Pseudomonadota</taxon>
        <taxon>Gammaproteobacteria</taxon>
        <taxon>Alteromonadales</taxon>
        <taxon>Alteromonadaceae</taxon>
        <taxon>Brumicola</taxon>
    </lineage>
</organism>
<evidence type="ECO:0000256" key="6">
    <source>
        <dbReference type="ARBA" id="ARBA00022679"/>
    </source>
</evidence>
<reference evidence="19 20" key="1">
    <citation type="submission" date="2023-09" db="EMBL/GenBank/DDBJ databases">
        <authorList>
            <person name="Rey-Velasco X."/>
        </authorList>
    </citation>
    <scope>NUCLEOTIDE SEQUENCE [LARGE SCALE GENOMIC DNA]</scope>
    <source>
        <strain evidence="19 20">W409</strain>
    </source>
</reference>
<dbReference type="GO" id="GO:0005524">
    <property type="term" value="F:ATP binding"/>
    <property type="evidence" value="ECO:0007669"/>
    <property type="project" value="UniProtKB-KW"/>
</dbReference>
<dbReference type="Gene3D" id="3.30.565.10">
    <property type="entry name" value="Histidine kinase-like ATPase, C-terminal domain"/>
    <property type="match status" value="1"/>
</dbReference>
<evidence type="ECO:0000256" key="1">
    <source>
        <dbReference type="ARBA" id="ARBA00000085"/>
    </source>
</evidence>
<dbReference type="InterPro" id="IPR036641">
    <property type="entry name" value="HPT_dom_sf"/>
</dbReference>
<dbReference type="RefSeq" id="WP_311362261.1">
    <property type="nucleotide sequence ID" value="NZ_JAVRIE010000005.1"/>
</dbReference>
<dbReference type="PRINTS" id="PR00344">
    <property type="entry name" value="BCTRLSENSOR"/>
</dbReference>